<dbReference type="GO" id="GO:0055036">
    <property type="term" value="C:virion membrane"/>
    <property type="evidence" value="ECO:0007669"/>
    <property type="project" value="UniProtKB-SubCell"/>
</dbReference>
<protein>
    <submittedName>
        <fullName evidence="9">EEV phospholipase</fullName>
    </submittedName>
</protein>
<accession>A0A0A7DYN5</accession>
<evidence type="ECO:0000256" key="2">
    <source>
        <dbReference type="ARBA" id="ARBA00022879"/>
    </source>
</evidence>
<keyword evidence="5" id="KW-0449">Lipoprotein</keyword>
<proteinExistence type="predicted"/>
<dbReference type="PANTHER" id="PTHR10185">
    <property type="entry name" value="PHOSPHOLIPASE D - RELATED"/>
    <property type="match status" value="1"/>
</dbReference>
<evidence type="ECO:0000313" key="9">
    <source>
        <dbReference type="EMBL" id="AIY55505.1"/>
    </source>
</evidence>
<dbReference type="GO" id="GO:0003824">
    <property type="term" value="F:catalytic activity"/>
    <property type="evidence" value="ECO:0007669"/>
    <property type="project" value="InterPro"/>
</dbReference>
<keyword evidence="3" id="KW-0472">Membrane</keyword>
<keyword evidence="2" id="KW-0946">Virion</keyword>
<dbReference type="CDD" id="cd09107">
    <property type="entry name" value="PLDc_vPLD3_4_5_like_2"/>
    <property type="match status" value="1"/>
</dbReference>
<reference evidence="9" key="1">
    <citation type="journal article" date="2014" name="Gene">
        <title>Identification, phylogenetic evolutionary analysis of GDQY orf virus isolated from Qingyuan City, Guangdong Province, southern China.</title>
        <authorList>
            <person name="Duan C."/>
            <person name="Liao M."/>
            <person name="Wang H."/>
            <person name="Luo X."/>
            <person name="Shao J."/>
            <person name="Xu Y."/>
            <person name="Li W."/>
            <person name="Hao W."/>
            <person name="Luo S."/>
        </authorList>
    </citation>
    <scope>NUCLEOTIDE SEQUENCE</scope>
    <source>
        <strain evidence="9">GDQY</strain>
    </source>
</reference>
<evidence type="ECO:0000256" key="3">
    <source>
        <dbReference type="ARBA" id="ARBA00023136"/>
    </source>
</evidence>
<dbReference type="InterPro" id="IPR001736">
    <property type="entry name" value="PLipase_D/transphosphatidylase"/>
</dbReference>
<dbReference type="GO" id="GO:0044167">
    <property type="term" value="C:host cell endoplasmic reticulum membrane"/>
    <property type="evidence" value="ECO:0007669"/>
    <property type="project" value="UniProtKB-SubCell"/>
</dbReference>
<sequence>MWPFSSIPVGADCRVVETLPAEVASLAQGNMSTLDCFTAIAESAKKFLYICSFCCNLSSTKEGVDVKDKLCTLAKEGVDVTLLVDVQSKEKDADELRAAGVNYYKVKVSTREGVGNLLGSFWLSDAGHWYVGSASLTGGSVSTIKNLGLYSTNKHLAWDLMNRYNTFYSMIVEPKVPFTRLCCAVVTPTATNFHLNHSGGGVFFSDSPERFLGFYRTLDEDLVLHRIENAKNSIDLSLLSMVPVIKHAGAVEYWPRIIDALLRAAIDRGVRVRVIITEWKNADPLSVSAARSLDDFGVGSVDMSVRKFAVPGRDDAANNTKLLIVDDTFAHLTVANLDGTHYRYHAFVSVNAEKGDIVKDLSAVFERDWRSEFCKPIN</sequence>
<dbReference type="InterPro" id="IPR032803">
    <property type="entry name" value="PLDc_3"/>
</dbReference>
<dbReference type="PROSITE" id="PS50035">
    <property type="entry name" value="PLD"/>
    <property type="match status" value="1"/>
</dbReference>
<dbReference type="PANTHER" id="PTHR10185:SF17">
    <property type="entry name" value="GM01519P-RELATED"/>
    <property type="match status" value="1"/>
</dbReference>
<keyword evidence="4" id="KW-1038">Host endoplasmic reticulum</keyword>
<organism evidence="9">
    <name type="scientific">Orf virus</name>
    <name type="common">ORFV</name>
    <dbReference type="NCBI Taxonomy" id="10258"/>
    <lineage>
        <taxon>Viruses</taxon>
        <taxon>Varidnaviria</taxon>
        <taxon>Bamfordvirae</taxon>
        <taxon>Nucleocytoviricota</taxon>
        <taxon>Pokkesviricetes</taxon>
        <taxon>Chitovirales</taxon>
        <taxon>Poxviridae</taxon>
        <taxon>Chordopoxvirinae</taxon>
        <taxon>Parapoxvirus</taxon>
        <taxon>Parapoxvirus orf</taxon>
    </lineage>
</organism>
<organismHost>
    <name type="scientific">Capra hircus</name>
    <name type="common">Goat</name>
    <dbReference type="NCBI Taxonomy" id="9925"/>
</organismHost>
<dbReference type="InterPro" id="IPR050874">
    <property type="entry name" value="Diverse_PLD-related"/>
</dbReference>
<dbReference type="Pfam" id="PF13918">
    <property type="entry name" value="PLDc_3"/>
    <property type="match status" value="1"/>
</dbReference>
<dbReference type="EMBL" id="KM583893">
    <property type="protein sequence ID" value="AIY55505.1"/>
    <property type="molecule type" value="Genomic_DNA"/>
</dbReference>
<keyword evidence="2" id="KW-0261">Viral envelope protein</keyword>
<organismHost>
    <name type="scientific">Homo sapiens</name>
    <name type="common">Human</name>
    <dbReference type="NCBI Taxonomy" id="9606"/>
</organismHost>
<evidence type="ECO:0000259" key="8">
    <source>
        <dbReference type="PROSITE" id="PS50035"/>
    </source>
</evidence>
<gene>
    <name evidence="9" type="primary">ORFV011</name>
</gene>
<evidence type="ECO:0000256" key="1">
    <source>
        <dbReference type="ARBA" id="ARBA00022870"/>
    </source>
</evidence>
<dbReference type="GO" id="GO:0019031">
    <property type="term" value="C:viral envelope"/>
    <property type="evidence" value="ECO:0007669"/>
    <property type="project" value="UniProtKB-KW"/>
</dbReference>
<name>A0A0A7DYN5_ORFV</name>
<dbReference type="SUPFAM" id="SSF56024">
    <property type="entry name" value="Phospholipase D/nuclease"/>
    <property type="match status" value="2"/>
</dbReference>
<evidence type="ECO:0000256" key="5">
    <source>
        <dbReference type="ARBA" id="ARBA00023288"/>
    </source>
</evidence>
<organismHost>
    <name type="scientific">Ovis aries</name>
    <name type="common">Sheep</name>
    <dbReference type="NCBI Taxonomy" id="9940"/>
</organismHost>
<comment type="subcellular location">
    <subcellularLocation>
        <location evidence="6">Host endoplasmic reticulum membrane</location>
        <topology evidence="6">Lipid-anchor</topology>
        <orientation evidence="6">Cytoplasmic side</orientation>
    </subcellularLocation>
    <subcellularLocation>
        <location evidence="7">Virion membrane</location>
        <topology evidence="7">Lipid-anchor</topology>
    </subcellularLocation>
</comment>
<dbReference type="Gene3D" id="3.30.870.10">
    <property type="entry name" value="Endonuclease Chain A"/>
    <property type="match status" value="2"/>
</dbReference>
<evidence type="ECO:0000256" key="6">
    <source>
        <dbReference type="ARBA" id="ARBA00037799"/>
    </source>
</evidence>
<evidence type="ECO:0000256" key="4">
    <source>
        <dbReference type="ARBA" id="ARBA00023184"/>
    </source>
</evidence>
<feature type="domain" description="PLD phosphodiesterase" evidence="8">
    <location>
        <begin position="314"/>
        <end position="341"/>
    </location>
</feature>
<keyword evidence="1" id="KW-1043">Host membrane</keyword>
<evidence type="ECO:0000256" key="7">
    <source>
        <dbReference type="ARBA" id="ARBA00037826"/>
    </source>
</evidence>
<dbReference type="SMART" id="SM00155">
    <property type="entry name" value="PLDc"/>
    <property type="match status" value="2"/>
</dbReference>